<keyword evidence="10" id="KW-1185">Reference proteome</keyword>
<protein>
    <recommendedName>
        <fullName evidence="8">Zn(2)-C6 fungal-type domain-containing protein</fullName>
    </recommendedName>
</protein>
<evidence type="ECO:0000256" key="3">
    <source>
        <dbReference type="ARBA" id="ARBA00023015"/>
    </source>
</evidence>
<dbReference type="InterPro" id="IPR001138">
    <property type="entry name" value="Zn2Cys6_DnaBD"/>
</dbReference>
<dbReference type="Proteomes" id="UP000014071">
    <property type="component" value="Unassembled WGS sequence"/>
</dbReference>
<evidence type="ECO:0000256" key="5">
    <source>
        <dbReference type="ARBA" id="ARBA00023163"/>
    </source>
</evidence>
<dbReference type="InterPro" id="IPR036864">
    <property type="entry name" value="Zn2-C6_fun-type_DNA-bd_sf"/>
</dbReference>
<feature type="compositionally biased region" description="Basic and acidic residues" evidence="7">
    <location>
        <begin position="516"/>
        <end position="527"/>
    </location>
</feature>
<evidence type="ECO:0000256" key="2">
    <source>
        <dbReference type="ARBA" id="ARBA00022833"/>
    </source>
</evidence>
<feature type="region of interest" description="Disordered" evidence="7">
    <location>
        <begin position="515"/>
        <end position="552"/>
    </location>
</feature>
<keyword evidence="5" id="KW-0804">Transcription</keyword>
<dbReference type="eggNOG" id="ENOG502RSCC">
    <property type="taxonomic scope" value="Eukaryota"/>
</dbReference>
<evidence type="ECO:0000313" key="10">
    <source>
        <dbReference type="Proteomes" id="UP000014071"/>
    </source>
</evidence>
<dbReference type="GeneID" id="24111991"/>
<feature type="domain" description="Zn(2)-C6 fungal-type" evidence="8">
    <location>
        <begin position="492"/>
        <end position="522"/>
    </location>
</feature>
<accession>R9PLW9</accession>
<gene>
    <name evidence="9" type="ORF">PHSY_006723</name>
</gene>
<feature type="compositionally biased region" description="Polar residues" evidence="7">
    <location>
        <begin position="538"/>
        <end position="549"/>
    </location>
</feature>
<evidence type="ECO:0000313" key="9">
    <source>
        <dbReference type="EMBL" id="GAC99125.1"/>
    </source>
</evidence>
<name>R9PLW9_PSEHS</name>
<dbReference type="Gene3D" id="4.10.240.10">
    <property type="entry name" value="Zn(2)-C6 fungal-type DNA-binding domain"/>
    <property type="match status" value="1"/>
</dbReference>
<feature type="compositionally biased region" description="Polar residues" evidence="7">
    <location>
        <begin position="603"/>
        <end position="625"/>
    </location>
</feature>
<feature type="region of interest" description="Disordered" evidence="7">
    <location>
        <begin position="603"/>
        <end position="697"/>
    </location>
</feature>
<evidence type="ECO:0000256" key="6">
    <source>
        <dbReference type="ARBA" id="ARBA00023242"/>
    </source>
</evidence>
<sequence length="697" mass="75213">MAKRGELRLDSRDGNTLCRLLSENQEIQENRHQTGSKEPRCFGSENLRRHYSSSVSPPYSPTSIALPRICSGLRIDHGQAWSRIWRVPDLASVQYQVHTSAPRRGRQRTAGLERIRLVQSTSYCFERKRKAVGSESRDVRRHLKVTSNRQFFLAVFSFSRTCKLSADLSSAYMEQTNYPAHYGALPDRSAQVFATDSHEPRAPRPFEATHTASNDTYGTGAIAAHPQPGAMAEGHSPMSSYRGSFSHPSNMGLPHHRQDSISSISSPHDVTGGWAPSSPGLTASRHASIYSLNGQFDQVGLGSSIDSGSTASHFYDQSPPLHTQVRYAQGQAADARRFSLDERAIRTQPQLGKSGLASADYQVPGSSGRHWPWGANSSSSIHGRHASVSAAPPQGYDHNRMAYGANSGMQPGYSYDANAMSAMSPRYRSMSSSAASGRAYGNGYGAPGTAAHAVAAMGYGMAPHLGPGMMLEGDLSGPGPARRAKFKRSRTGCLVCRKRKVKCSQDGTPCKQCRIGKRDCHYDDSPQKKKSTKKERSSGSIDASSSEKGSNGIAPALAQMGAEQHQNGHMNSTDPYYATMGALDHRTDSSSGSAGGVTFSMPFSNQPTPVTAHSSTTDSTWSNPSPFAPGPHGETHPETHQVTAAHADGYGWPAKQDHVPAQATSYADPSVDRNAGYWSQHPTAYPPRASKLEVSES</sequence>
<dbReference type="OrthoDB" id="5419315at2759"/>
<dbReference type="RefSeq" id="XP_012192712.1">
    <property type="nucleotide sequence ID" value="XM_012337322.1"/>
</dbReference>
<evidence type="ECO:0000256" key="4">
    <source>
        <dbReference type="ARBA" id="ARBA00023125"/>
    </source>
</evidence>
<reference evidence="10" key="1">
    <citation type="journal article" date="2013" name="Genome Announc.">
        <title>Draft genome sequence of the basidiomycetous yeast-like fungus Pseudozyma hubeiensis SY62, which produces an abundant amount of the biosurfactant mannosylerythritol lipids.</title>
        <authorList>
            <person name="Konishi M."/>
            <person name="Hatada Y."/>
            <person name="Horiuchi J."/>
        </authorList>
    </citation>
    <scope>NUCLEOTIDE SEQUENCE [LARGE SCALE GENOMIC DNA]</scope>
    <source>
        <strain evidence="10">SY62</strain>
    </source>
</reference>
<dbReference type="GO" id="GO:0000981">
    <property type="term" value="F:DNA-binding transcription factor activity, RNA polymerase II-specific"/>
    <property type="evidence" value="ECO:0007669"/>
    <property type="project" value="InterPro"/>
</dbReference>
<dbReference type="Pfam" id="PF00172">
    <property type="entry name" value="Zn_clus"/>
    <property type="match status" value="1"/>
</dbReference>
<dbReference type="EMBL" id="DF238823">
    <property type="protein sequence ID" value="GAC99125.1"/>
    <property type="molecule type" value="Genomic_DNA"/>
</dbReference>
<keyword evidence="1" id="KW-0479">Metal-binding</keyword>
<dbReference type="PROSITE" id="PS50048">
    <property type="entry name" value="ZN2_CY6_FUNGAL_2"/>
    <property type="match status" value="1"/>
</dbReference>
<dbReference type="SUPFAM" id="SSF57701">
    <property type="entry name" value="Zn2/Cys6 DNA-binding domain"/>
    <property type="match status" value="1"/>
</dbReference>
<dbReference type="AlphaFoldDB" id="R9PLW9"/>
<dbReference type="CDD" id="cd00067">
    <property type="entry name" value="GAL4"/>
    <property type="match status" value="1"/>
</dbReference>
<dbReference type="InterPro" id="IPR052360">
    <property type="entry name" value="Transcr_Regulatory_Proteins"/>
</dbReference>
<organism evidence="9 10">
    <name type="scientific">Pseudozyma hubeiensis (strain SY62)</name>
    <name type="common">Yeast</name>
    <dbReference type="NCBI Taxonomy" id="1305764"/>
    <lineage>
        <taxon>Eukaryota</taxon>
        <taxon>Fungi</taxon>
        <taxon>Dikarya</taxon>
        <taxon>Basidiomycota</taxon>
        <taxon>Ustilaginomycotina</taxon>
        <taxon>Ustilaginomycetes</taxon>
        <taxon>Ustilaginales</taxon>
        <taxon>Ustilaginaceae</taxon>
        <taxon>Pseudozyma</taxon>
    </lineage>
</organism>
<dbReference type="STRING" id="1305764.R9PLW9"/>
<dbReference type="PANTHER" id="PTHR36206">
    <property type="entry name" value="ASPERCRYPTIN BIOSYNTHESIS CLUSTER-SPECIFIC TRANSCRIPTION REGULATOR ATNN-RELATED"/>
    <property type="match status" value="1"/>
</dbReference>
<keyword evidence="6" id="KW-0539">Nucleus</keyword>
<keyword evidence="3" id="KW-0805">Transcription regulation</keyword>
<dbReference type="PROSITE" id="PS00463">
    <property type="entry name" value="ZN2_CY6_FUNGAL_1"/>
    <property type="match status" value="1"/>
</dbReference>
<proteinExistence type="predicted"/>
<dbReference type="GO" id="GO:0003677">
    <property type="term" value="F:DNA binding"/>
    <property type="evidence" value="ECO:0007669"/>
    <property type="project" value="UniProtKB-KW"/>
</dbReference>
<evidence type="ECO:0000256" key="7">
    <source>
        <dbReference type="SAM" id="MobiDB-lite"/>
    </source>
</evidence>
<evidence type="ECO:0000259" key="8">
    <source>
        <dbReference type="PROSITE" id="PS50048"/>
    </source>
</evidence>
<dbReference type="SMART" id="SM00066">
    <property type="entry name" value="GAL4"/>
    <property type="match status" value="1"/>
</dbReference>
<dbReference type="HOGENOM" id="CLU_024814_0_0_1"/>
<keyword evidence="2" id="KW-0862">Zinc</keyword>
<dbReference type="GO" id="GO:0008270">
    <property type="term" value="F:zinc ion binding"/>
    <property type="evidence" value="ECO:0007669"/>
    <property type="project" value="InterPro"/>
</dbReference>
<evidence type="ECO:0000256" key="1">
    <source>
        <dbReference type="ARBA" id="ARBA00022723"/>
    </source>
</evidence>
<keyword evidence="4" id="KW-0238">DNA-binding</keyword>
<dbReference type="PANTHER" id="PTHR36206:SF12">
    <property type="entry name" value="ASPERCRYPTIN BIOSYNTHESIS CLUSTER-SPECIFIC TRANSCRIPTION REGULATOR ATNN-RELATED"/>
    <property type="match status" value="1"/>
</dbReference>